<feature type="transmembrane region" description="Helical" evidence="1">
    <location>
        <begin position="198"/>
        <end position="219"/>
    </location>
</feature>
<organism evidence="2">
    <name type="scientific">viral metagenome</name>
    <dbReference type="NCBI Taxonomy" id="1070528"/>
    <lineage>
        <taxon>unclassified sequences</taxon>
        <taxon>metagenomes</taxon>
        <taxon>organismal metagenomes</taxon>
    </lineage>
</organism>
<keyword evidence="1" id="KW-0472">Membrane</keyword>
<proteinExistence type="predicted"/>
<keyword evidence="1" id="KW-1133">Transmembrane helix</keyword>
<keyword evidence="1" id="KW-0812">Transmembrane</keyword>
<protein>
    <recommendedName>
        <fullName evidence="3">Hedgehog/Intein (Hint) domain-containing protein</fullName>
    </recommendedName>
</protein>
<dbReference type="InterPro" id="IPR036844">
    <property type="entry name" value="Hint_dom_sf"/>
</dbReference>
<dbReference type="AlphaFoldDB" id="A0A6C0LWG3"/>
<dbReference type="Gene3D" id="2.170.16.10">
    <property type="entry name" value="Hedgehog/Intein (Hint) domain"/>
    <property type="match status" value="1"/>
</dbReference>
<sequence>MESQSTFKQIKKLYKGLSYFDSYGSDIILSLLIGIIFFGLISWYHVLNNLEPIKNDWANQRCRPNIMPFAAMINPPNDGRSNSQFTADNFTGCTQNIIKDIVGHITKPVEYTLSIITKFFTMLLKVLDKIRSMLTKIRGQLKAFGKKIMARIMNITIGIQEFFIHMREMINKIQGIFIAGFYVVLGSYYTLKSTIGALFEIIVIILFILLGVIIPLWMLPFTWGFAAAMTAIFVAIAIPLTIVAVAMNSAMGTTLSGIPSTSSCFEENTIVLMNNGRKKKMKDIVSGDILVNNNIVTSKMIMSSKYETLYNLDNTYVTGSHKVYYKNSIIYVKNHPDAIATYHGRFRLACLNVSNKHIKINNTIFCDYDEMNDDETTDLYNYVRTNIICNRNISSNNFIHRFYHGGFSQRAKIQLSNFTFKNIENIQKDDMLEGENRVLGCVEILNQDLHHGMLRIVNKDSSYYVSENMNIKHLGKICKIRTRFNDTCVINNIPKSMKIYHLITTHGFFKVGDITFKDYNALVETYLS</sequence>
<evidence type="ECO:0000256" key="1">
    <source>
        <dbReference type="SAM" id="Phobius"/>
    </source>
</evidence>
<evidence type="ECO:0000313" key="2">
    <source>
        <dbReference type="EMBL" id="QHU34348.1"/>
    </source>
</evidence>
<name>A0A6C0LWG3_9ZZZZ</name>
<feature type="transmembrane region" description="Helical" evidence="1">
    <location>
        <begin position="20"/>
        <end position="44"/>
    </location>
</feature>
<dbReference type="SUPFAM" id="SSF51294">
    <property type="entry name" value="Hedgehog/intein (Hint) domain"/>
    <property type="match status" value="1"/>
</dbReference>
<dbReference type="EMBL" id="MN740569">
    <property type="protein sequence ID" value="QHU34348.1"/>
    <property type="molecule type" value="Genomic_DNA"/>
</dbReference>
<feature type="transmembrane region" description="Helical" evidence="1">
    <location>
        <begin position="173"/>
        <end position="191"/>
    </location>
</feature>
<reference evidence="2" key="1">
    <citation type="journal article" date="2020" name="Nature">
        <title>Giant virus diversity and host interactions through global metagenomics.</title>
        <authorList>
            <person name="Schulz F."/>
            <person name="Roux S."/>
            <person name="Paez-Espino D."/>
            <person name="Jungbluth S."/>
            <person name="Walsh D.A."/>
            <person name="Denef V.J."/>
            <person name="McMahon K.D."/>
            <person name="Konstantinidis K.T."/>
            <person name="Eloe-Fadrosh E.A."/>
            <person name="Kyrpides N.C."/>
            <person name="Woyke T."/>
        </authorList>
    </citation>
    <scope>NUCLEOTIDE SEQUENCE</scope>
    <source>
        <strain evidence="2">GVMAG-S-1016713-123</strain>
    </source>
</reference>
<feature type="transmembrane region" description="Helical" evidence="1">
    <location>
        <begin position="225"/>
        <end position="246"/>
    </location>
</feature>
<accession>A0A6C0LWG3</accession>
<evidence type="ECO:0008006" key="3">
    <source>
        <dbReference type="Google" id="ProtNLM"/>
    </source>
</evidence>